<keyword evidence="2" id="KW-1185">Reference proteome</keyword>
<gene>
    <name evidence="1" type="ORF">HNQ09_000395</name>
</gene>
<evidence type="ECO:0000313" key="1">
    <source>
        <dbReference type="EMBL" id="MBB5232978.1"/>
    </source>
</evidence>
<dbReference type="Proteomes" id="UP000525389">
    <property type="component" value="Unassembled WGS sequence"/>
</dbReference>
<name>A0A7W8GCJ0_9DEIO</name>
<evidence type="ECO:0000313" key="2">
    <source>
        <dbReference type="Proteomes" id="UP000525389"/>
    </source>
</evidence>
<protein>
    <submittedName>
        <fullName evidence="1">Uncharacterized protein</fullName>
    </submittedName>
</protein>
<dbReference type="EMBL" id="JACHFN010000001">
    <property type="protein sequence ID" value="MBB5232978.1"/>
    <property type="molecule type" value="Genomic_DNA"/>
</dbReference>
<dbReference type="RefSeq" id="WP_184024663.1">
    <property type="nucleotide sequence ID" value="NZ_JACHFN010000001.1"/>
</dbReference>
<organism evidence="1 2">
    <name type="scientific">Deinococcus budaensis</name>
    <dbReference type="NCBI Taxonomy" id="1665626"/>
    <lineage>
        <taxon>Bacteria</taxon>
        <taxon>Thermotogati</taxon>
        <taxon>Deinococcota</taxon>
        <taxon>Deinococci</taxon>
        <taxon>Deinococcales</taxon>
        <taxon>Deinococcaceae</taxon>
        <taxon>Deinococcus</taxon>
    </lineage>
</organism>
<reference evidence="1 2" key="1">
    <citation type="submission" date="2020-08" db="EMBL/GenBank/DDBJ databases">
        <title>Genomic Encyclopedia of Type Strains, Phase IV (KMG-IV): sequencing the most valuable type-strain genomes for metagenomic binning, comparative biology and taxonomic classification.</title>
        <authorList>
            <person name="Goeker M."/>
        </authorList>
    </citation>
    <scope>NUCLEOTIDE SEQUENCE [LARGE SCALE GENOMIC DNA]</scope>
    <source>
        <strain evidence="1 2">DSM 101791</strain>
    </source>
</reference>
<dbReference type="AlphaFoldDB" id="A0A7W8GCJ0"/>
<sequence>MQQMSRLDANRALLTLLLQEVEAYPDLRLGQVLVNLGVLTFEEGRPVDPFYEEPSVTLRRVRQSTQR</sequence>
<comment type="caution">
    <text evidence="1">The sequence shown here is derived from an EMBL/GenBank/DDBJ whole genome shotgun (WGS) entry which is preliminary data.</text>
</comment>
<proteinExistence type="predicted"/>
<accession>A0A7W8GCJ0</accession>